<dbReference type="AlphaFoldDB" id="A0AAV4MGH4"/>
<feature type="region of interest" description="Disordered" evidence="1">
    <location>
        <begin position="1"/>
        <end position="79"/>
    </location>
</feature>
<evidence type="ECO:0000313" key="2">
    <source>
        <dbReference type="EMBL" id="GIX71438.1"/>
    </source>
</evidence>
<comment type="caution">
    <text evidence="2">The sequence shown here is derived from an EMBL/GenBank/DDBJ whole genome shotgun (WGS) entry which is preliminary data.</text>
</comment>
<evidence type="ECO:0000256" key="1">
    <source>
        <dbReference type="SAM" id="MobiDB-lite"/>
    </source>
</evidence>
<dbReference type="Proteomes" id="UP001054945">
    <property type="component" value="Unassembled WGS sequence"/>
</dbReference>
<feature type="compositionally biased region" description="Pro residues" evidence="1">
    <location>
        <begin position="28"/>
        <end position="43"/>
    </location>
</feature>
<protein>
    <submittedName>
        <fullName evidence="2">Uncharacterized protein</fullName>
    </submittedName>
</protein>
<name>A0AAV4MGH4_CAEEX</name>
<gene>
    <name evidence="2" type="ORF">CEXT_782501</name>
</gene>
<reference evidence="2 3" key="1">
    <citation type="submission" date="2021-06" db="EMBL/GenBank/DDBJ databases">
        <title>Caerostris extrusa draft genome.</title>
        <authorList>
            <person name="Kono N."/>
            <person name="Arakawa K."/>
        </authorList>
    </citation>
    <scope>NUCLEOTIDE SEQUENCE [LARGE SCALE GENOMIC DNA]</scope>
</reference>
<proteinExistence type="predicted"/>
<evidence type="ECO:0000313" key="3">
    <source>
        <dbReference type="Proteomes" id="UP001054945"/>
    </source>
</evidence>
<keyword evidence="3" id="KW-1185">Reference proteome</keyword>
<organism evidence="2 3">
    <name type="scientific">Caerostris extrusa</name>
    <name type="common">Bark spider</name>
    <name type="synonym">Caerostris bankana</name>
    <dbReference type="NCBI Taxonomy" id="172846"/>
    <lineage>
        <taxon>Eukaryota</taxon>
        <taxon>Metazoa</taxon>
        <taxon>Ecdysozoa</taxon>
        <taxon>Arthropoda</taxon>
        <taxon>Chelicerata</taxon>
        <taxon>Arachnida</taxon>
        <taxon>Araneae</taxon>
        <taxon>Araneomorphae</taxon>
        <taxon>Entelegynae</taxon>
        <taxon>Araneoidea</taxon>
        <taxon>Araneidae</taxon>
        <taxon>Caerostris</taxon>
    </lineage>
</organism>
<dbReference type="EMBL" id="BPLR01002220">
    <property type="protein sequence ID" value="GIX71438.1"/>
    <property type="molecule type" value="Genomic_DNA"/>
</dbReference>
<feature type="compositionally biased region" description="Basic and acidic residues" evidence="1">
    <location>
        <begin position="47"/>
        <end position="71"/>
    </location>
</feature>
<sequence length="79" mass="8920">MYKESESFPYKTNAPSLSVSPTTTTTTQPPPPQPNHHNNPPPQHAGRVRERDKVLSSRKDSRRKELKKNRTSESAAIPK</sequence>
<accession>A0AAV4MGH4</accession>